<feature type="transmembrane region" description="Helical" evidence="1">
    <location>
        <begin position="400"/>
        <end position="425"/>
    </location>
</feature>
<dbReference type="Proteomes" id="UP001528912">
    <property type="component" value="Unassembled WGS sequence"/>
</dbReference>
<keyword evidence="3" id="KW-1185">Reference proteome</keyword>
<accession>A0ABT6C2Q5</accession>
<evidence type="ECO:0000313" key="2">
    <source>
        <dbReference type="EMBL" id="MDF8262828.1"/>
    </source>
</evidence>
<keyword evidence="1" id="KW-0472">Membrane</keyword>
<reference evidence="2 3" key="1">
    <citation type="submission" date="2023-03" db="EMBL/GenBank/DDBJ databases">
        <title>YIM 133296 draft genome.</title>
        <authorList>
            <person name="Xiong L."/>
        </authorList>
    </citation>
    <scope>NUCLEOTIDE SEQUENCE [LARGE SCALE GENOMIC DNA]</scope>
    <source>
        <strain evidence="2 3">YIM 133296</strain>
    </source>
</reference>
<dbReference type="EMBL" id="JAROAV010000004">
    <property type="protein sequence ID" value="MDF8262828.1"/>
    <property type="molecule type" value="Genomic_DNA"/>
</dbReference>
<evidence type="ECO:0000313" key="3">
    <source>
        <dbReference type="Proteomes" id="UP001528912"/>
    </source>
</evidence>
<keyword evidence="1" id="KW-0812">Transmembrane</keyword>
<sequence length="575" mass="60667">MRLHPYFRPKGRNHLALPYLGPYLLGAIGLLAAVSAVGLDLSKAPWLGMVVLVAALVVGLRELQRPRVTPRVGWLLALGVVAACGVLLDVGTRFAPVVLVVAFVWWVWLRGRPPLEVVEVAPGRWEAVADVVPHSTWVDVSADQTTTDAPAPAYEPAPRRLEYALPVPDPARRPSGLPRRSITLVPWKPTGVLWFGLGMLALGFHLIWTVVLTGDSGRGGRAIGAAFALLLLAPGVAMLRTGSSVRLVVDVEGVRTTGSGRWGFRWSELSGLAVVPAAGGGTPALALAVSDPRLVRGRQIATGRVPPFTHVYALPPSRRTDEAAGELVAALATFAPDLLVGPAGATPEQPYPHRAPDPVRPVSAPPEGAPPVGADVRVPVPAPHLRPSGVRRRRVATGRLWAALAIGTVSACVLVLGGALLLASVTGRGVDQVWPRLLAGGFGVLFLLFAVAGLSTVLLDLTRRIEVDGVGMRLTGISGWRFTWDEVAAVAVVVSQDRARSNAPVGIAVAAPSHEQRGSMTYETWEELPPFTHLCPVRGGRDGDVLRTELATALGAVVPDLYVGELPAPVAQPSH</sequence>
<dbReference type="RefSeq" id="WP_277190612.1">
    <property type="nucleotide sequence ID" value="NZ_JAROAV010000004.1"/>
</dbReference>
<comment type="caution">
    <text evidence="2">The sequence shown here is derived from an EMBL/GenBank/DDBJ whole genome shotgun (WGS) entry which is preliminary data.</text>
</comment>
<keyword evidence="1" id="KW-1133">Transmembrane helix</keyword>
<feature type="transmembrane region" description="Helical" evidence="1">
    <location>
        <begin position="45"/>
        <end position="63"/>
    </location>
</feature>
<organism evidence="2 3">
    <name type="scientific">Luteipulveratus flavus</name>
    <dbReference type="NCBI Taxonomy" id="3031728"/>
    <lineage>
        <taxon>Bacteria</taxon>
        <taxon>Bacillati</taxon>
        <taxon>Actinomycetota</taxon>
        <taxon>Actinomycetes</taxon>
        <taxon>Micrococcales</taxon>
        <taxon>Dermacoccaceae</taxon>
        <taxon>Luteipulveratus</taxon>
    </lineage>
</organism>
<proteinExistence type="predicted"/>
<evidence type="ECO:0008006" key="4">
    <source>
        <dbReference type="Google" id="ProtNLM"/>
    </source>
</evidence>
<gene>
    <name evidence="2" type="ORF">P4R38_01040</name>
</gene>
<feature type="transmembrane region" description="Helical" evidence="1">
    <location>
        <begin position="192"/>
        <end position="213"/>
    </location>
</feature>
<feature type="transmembrane region" description="Helical" evidence="1">
    <location>
        <begin position="20"/>
        <end position="39"/>
    </location>
</feature>
<name>A0ABT6C2Q5_9MICO</name>
<feature type="transmembrane region" description="Helical" evidence="1">
    <location>
        <begin position="437"/>
        <end position="459"/>
    </location>
</feature>
<evidence type="ECO:0000256" key="1">
    <source>
        <dbReference type="SAM" id="Phobius"/>
    </source>
</evidence>
<feature type="transmembrane region" description="Helical" evidence="1">
    <location>
        <begin position="75"/>
        <end position="108"/>
    </location>
</feature>
<protein>
    <recommendedName>
        <fullName evidence="4">PH domain-containing protein</fullName>
    </recommendedName>
</protein>
<feature type="transmembrane region" description="Helical" evidence="1">
    <location>
        <begin position="225"/>
        <end position="249"/>
    </location>
</feature>